<dbReference type="PANTHER" id="PTHR46115">
    <property type="entry name" value="THIOREDOXIN-LIKE PROTEIN 1"/>
    <property type="match status" value="1"/>
</dbReference>
<dbReference type="OrthoDB" id="2121326at2759"/>
<dbReference type="InterPro" id="IPR036249">
    <property type="entry name" value="Thioredoxin-like_sf"/>
</dbReference>
<dbReference type="AlphaFoldDB" id="A0A818BIM3"/>
<dbReference type="Proteomes" id="UP000663825">
    <property type="component" value="Unassembled WGS sequence"/>
</dbReference>
<dbReference type="SUPFAM" id="SSF52833">
    <property type="entry name" value="Thioredoxin-like"/>
    <property type="match status" value="1"/>
</dbReference>
<sequence length="487" mass="55037">MNEQRKTRKIFTSKKFPNKQVRTKKVVEVEDEQCGITFNKIKTDSLSSCIFTIIFGELSAKPIAYLSHCSLTYQPRLFTPTTTAAAFIKEIENDMLDLFNEKYAANPIEKPNLTQLQNLKMVIGAGGKVKPDLIRKGLALLNSPKNNINQHLKTEGALHLYCQLQNNVKIMEPITFIMNDDDEDLGAEGENVVDPPGIKLLFDCYTKNLNNAYLLTVPVQEICNHDLNDQLSSAGEKLVVVICFATDCTASKSIAPYIEYLNAKYLNAVFLKADIGKRMNEFIMYSIAVTPTFLFFQHGEQVARLQSANKESIEEIILKFYKDAPLDYIEYMNLKPFIEEKGCMALNTIDAWQNAIFGNKKDSLRSNADSSELILHIAFNQFVNIYSIAIEALEESGPNTVKLFINHQTIDFNHVKTIEAVQILKFEKIQLKHGLPIELQFDKFENVNSLSLFFANNQSNFNQTTIQSITIFGTLAATTKNKATTNM</sequence>
<dbReference type="CDD" id="cd02947">
    <property type="entry name" value="TRX_family"/>
    <property type="match status" value="1"/>
</dbReference>
<keyword evidence="1" id="KW-1015">Disulfide bond</keyword>
<dbReference type="InterPro" id="IPR013766">
    <property type="entry name" value="Thioredoxin_domain"/>
</dbReference>
<dbReference type="EMBL" id="CAJNXB010005310">
    <property type="protein sequence ID" value="CAF3418305.1"/>
    <property type="molecule type" value="Genomic_DNA"/>
</dbReference>
<accession>A0A818BIM3</accession>
<evidence type="ECO:0000259" key="2">
    <source>
        <dbReference type="PROSITE" id="PS51532"/>
    </source>
</evidence>
<dbReference type="InterPro" id="IPR010400">
    <property type="entry name" value="PITH_dom"/>
</dbReference>
<dbReference type="InterPro" id="IPR008979">
    <property type="entry name" value="Galactose-bd-like_sf"/>
</dbReference>
<dbReference type="SUPFAM" id="SSF49785">
    <property type="entry name" value="Galactose-binding domain-like"/>
    <property type="match status" value="1"/>
</dbReference>
<dbReference type="Pfam" id="PF00085">
    <property type="entry name" value="Thioredoxin"/>
    <property type="match status" value="1"/>
</dbReference>
<dbReference type="Pfam" id="PF06201">
    <property type="entry name" value="PITH"/>
    <property type="match status" value="1"/>
</dbReference>
<gene>
    <name evidence="3" type="ORF">TIS948_LOCUS29232</name>
</gene>
<reference evidence="3" key="1">
    <citation type="submission" date="2021-02" db="EMBL/GenBank/DDBJ databases">
        <authorList>
            <person name="Nowell W R."/>
        </authorList>
    </citation>
    <scope>NUCLEOTIDE SEQUENCE</scope>
</reference>
<protein>
    <recommendedName>
        <fullName evidence="2">PITH domain-containing protein</fullName>
    </recommendedName>
</protein>
<evidence type="ECO:0000313" key="4">
    <source>
        <dbReference type="Proteomes" id="UP000663825"/>
    </source>
</evidence>
<comment type="caution">
    <text evidence="3">The sequence shown here is derived from an EMBL/GenBank/DDBJ whole genome shotgun (WGS) entry which is preliminary data.</text>
</comment>
<organism evidence="3 4">
    <name type="scientific">Rotaria socialis</name>
    <dbReference type="NCBI Taxonomy" id="392032"/>
    <lineage>
        <taxon>Eukaryota</taxon>
        <taxon>Metazoa</taxon>
        <taxon>Spiralia</taxon>
        <taxon>Gnathifera</taxon>
        <taxon>Rotifera</taxon>
        <taxon>Eurotatoria</taxon>
        <taxon>Bdelloidea</taxon>
        <taxon>Philodinida</taxon>
        <taxon>Philodinidae</taxon>
        <taxon>Rotaria</taxon>
    </lineage>
</organism>
<evidence type="ECO:0000256" key="1">
    <source>
        <dbReference type="ARBA" id="ARBA00023157"/>
    </source>
</evidence>
<dbReference type="GO" id="GO:0005737">
    <property type="term" value="C:cytoplasm"/>
    <property type="evidence" value="ECO:0007669"/>
    <property type="project" value="UniProtKB-ARBA"/>
</dbReference>
<dbReference type="PROSITE" id="PS51532">
    <property type="entry name" value="PITH"/>
    <property type="match status" value="1"/>
</dbReference>
<dbReference type="Gene3D" id="3.40.30.10">
    <property type="entry name" value="Glutaredoxin"/>
    <property type="match status" value="1"/>
</dbReference>
<evidence type="ECO:0000313" key="3">
    <source>
        <dbReference type="EMBL" id="CAF3418305.1"/>
    </source>
</evidence>
<dbReference type="Gene3D" id="2.60.120.470">
    <property type="entry name" value="PITH domain"/>
    <property type="match status" value="1"/>
</dbReference>
<proteinExistence type="predicted"/>
<feature type="domain" description="PITH" evidence="2">
    <location>
        <begin position="323"/>
        <end position="487"/>
    </location>
</feature>
<dbReference type="InterPro" id="IPR037047">
    <property type="entry name" value="PITH_dom_sf"/>
</dbReference>
<name>A0A818BIM3_9BILA</name>